<keyword evidence="4" id="KW-1185">Reference proteome</keyword>
<keyword evidence="2" id="KW-1133">Transmembrane helix</keyword>
<proteinExistence type="predicted"/>
<sequence>MLTPSQPGAEKSPSDKSPNPKRGSVWKIVLWGVAVLFVIAILLAIFFWTQRYSLIENYAKNLLREQGIEAELSITSLSREAVILRDVSLTYQSEPYQSEPSPFFKAKRIEADYILKEAMNGRMKRLRLVEPFAKITLDEQFRIIDGWLPPRDQESNGAPITIPEYGLQIEDGEFDMVTPYGEPIISINADIKETDQFVATLLLKPSSYQYQDWTTEGSARLDMKVDGNNKDIDGLIKIDSLAGEGLVVSEATLSIVGPLTVNTQLPIDIDTLDMDFNGRITGAAELIKNRVFSLDTSEFDWSGAIMRRTQSRVSPHVEGQLGLATEKFSILNKDRAKELAQLLTLSEPLLKTPIAQHFSPSLTATLENLLEQSAIDTRADINFDGETASIALVAPFRTQRNKQTLEVWPSADAPLYVWNHSDKAMQLAFNANLNRPVPLALTNARMGAVSSNAWQLQGVTQFSGQMATQASWRVKADGEATRLAPFKANLNYVSNEKTRRLMVQGGIDFDGRLPMGYVEKLVTRGRVDLNLAPLGQNGLSLNYTPSDPIMTLSKLTNDTDWILKDVSFKLAPKASKAGPHFATQGLDKAKIAAGLETVSFSAFHKTEDNNFAIQADSVVADGALNFTKAVQDWTLDFQSAHMTSDTLPMPGTKAYIPTGSAAINYTTDALNFDFETPSLNVSLLQGSAEGLAVKANGTPDDFWIEHSGGVIETDMADIPQWPVTGRAHYTTSGISGHAEAVVPRANNAIVKSDYHYFEGAGSAQVNLESLVFKPRGFQPQDLIPALRGKITSVEGVVAATVNLTFADGALEQSDGVLDLTNMNFSTPPGPVKGLNTQIKLSSLLPFQSQGVQTLTLEEFNPGIALKGGAAEYELLPEGVRITSARWPLGEGAFALDPFTWSYGALQNRVVMRLDDIPINELLKTFGNEKIEATGIARGEFPVVVEGIKVTVDKGFIEAKDGGTIRYNPDEGTAVTYSQEQALDIIRRQDTAEYRNLARDAMREFKYRELRASVDGPLDGDVELAVVFDGTNKKVLNGQPFEFDIEVQGELFNILRSFNSNAHLQSQLRKQAQDLAAE</sequence>
<dbReference type="InterPro" id="IPR021730">
    <property type="entry name" value="YdbH"/>
</dbReference>
<comment type="caution">
    <text evidence="3">The sequence shown here is derived from an EMBL/GenBank/DDBJ whole genome shotgun (WGS) entry which is preliminary data.</text>
</comment>
<keyword evidence="2" id="KW-0812">Transmembrane</keyword>
<protein>
    <submittedName>
        <fullName evidence="3">Dicarboxylate transport</fullName>
    </submittedName>
</protein>
<dbReference type="RefSeq" id="WP_121099549.1">
    <property type="nucleotide sequence ID" value="NZ_RBII01000001.1"/>
</dbReference>
<evidence type="ECO:0000256" key="2">
    <source>
        <dbReference type="SAM" id="Phobius"/>
    </source>
</evidence>
<evidence type="ECO:0000256" key="1">
    <source>
        <dbReference type="SAM" id="MobiDB-lite"/>
    </source>
</evidence>
<reference evidence="3 4" key="1">
    <citation type="submission" date="2018-10" db="EMBL/GenBank/DDBJ databases">
        <title>Genomic Encyclopedia of Type Strains, Phase IV (KMG-IV): sequencing the most valuable type-strain genomes for metagenomic binning, comparative biology and taxonomic classification.</title>
        <authorList>
            <person name="Goeker M."/>
        </authorList>
    </citation>
    <scope>NUCLEOTIDE SEQUENCE [LARGE SCALE GENOMIC DNA]</scope>
    <source>
        <strain evidence="3 4">DSM 22008</strain>
    </source>
</reference>
<dbReference type="InParanoid" id="A0A420WLM2"/>
<accession>A0A420WLM2</accession>
<keyword evidence="2" id="KW-0472">Membrane</keyword>
<organism evidence="3 4">
    <name type="scientific">Litorimonas taeanensis</name>
    <dbReference type="NCBI Taxonomy" id="568099"/>
    <lineage>
        <taxon>Bacteria</taxon>
        <taxon>Pseudomonadati</taxon>
        <taxon>Pseudomonadota</taxon>
        <taxon>Alphaproteobacteria</taxon>
        <taxon>Maricaulales</taxon>
        <taxon>Robiginitomaculaceae</taxon>
    </lineage>
</organism>
<feature type="transmembrane region" description="Helical" evidence="2">
    <location>
        <begin position="28"/>
        <end position="48"/>
    </location>
</feature>
<feature type="region of interest" description="Disordered" evidence="1">
    <location>
        <begin position="1"/>
        <end position="21"/>
    </location>
</feature>
<evidence type="ECO:0000313" key="3">
    <source>
        <dbReference type="EMBL" id="RKQ71812.1"/>
    </source>
</evidence>
<evidence type="ECO:0000313" key="4">
    <source>
        <dbReference type="Proteomes" id="UP000282211"/>
    </source>
</evidence>
<name>A0A420WLM2_9PROT</name>
<gene>
    <name evidence="3" type="ORF">DES40_1142</name>
</gene>
<dbReference type="Proteomes" id="UP000282211">
    <property type="component" value="Unassembled WGS sequence"/>
</dbReference>
<dbReference type="Pfam" id="PF11739">
    <property type="entry name" value="YdbH-like"/>
    <property type="match status" value="1"/>
</dbReference>
<dbReference type="EMBL" id="RBII01000001">
    <property type="protein sequence ID" value="RKQ71812.1"/>
    <property type="molecule type" value="Genomic_DNA"/>
</dbReference>
<dbReference type="OrthoDB" id="7597031at2"/>
<dbReference type="AlphaFoldDB" id="A0A420WLM2"/>